<sequence>MRSRLLMYRLASVGWYGTPANLQFSAMRARFDISIFHAGVYSFGMTGWTLKTMGPLPYGPVTRHVNASNGPDNERAKFYATEYSVSHGKSGFVARPGKHTGTGYQSNFRPGLFYSRRLDEIDNPKLGDELLKNYSSSNSFQFRKSAGPNGTDQLPGKLHMAKNSFVRDLHPTLPCSRQIGETLKINATNKFNKSPASLLKLRSNVRSGLLEDHPKASLATENTTEFEDRIHEQTQLTSKPDIGPKCESGFTNSLSKEPITYREDECYGTQNVCRRPTGISNMRNSFQPLHSADGKEEYILLSQRAANVNGYTKSMKPRAEYALHRLDTYTKANDLQPTMLRRLQKNDKGEFFNVLYAAPFPSMNSASYTRHPKPNSGPEKRRIGPKEETGFTENNCKFIPTLETGQSLKRFDTHYKARFCNKNLKPVPFTANPGKTALMEKGNGFSKSTRVHSPIGKRIDFTLPTMHPYVVRSNASRDPSYVN</sequence>
<proteinExistence type="predicted"/>
<accession>A0A7M5WUH4</accession>
<feature type="compositionally biased region" description="Basic and acidic residues" evidence="1">
    <location>
        <begin position="378"/>
        <end position="389"/>
    </location>
</feature>
<reference evidence="2" key="1">
    <citation type="submission" date="2021-01" db="UniProtKB">
        <authorList>
            <consortium name="EnsemblMetazoa"/>
        </authorList>
    </citation>
    <scope>IDENTIFICATION</scope>
</reference>
<keyword evidence="3" id="KW-1185">Reference proteome</keyword>
<name>A0A7M5WUH4_9CNID</name>
<dbReference type="AlphaFoldDB" id="A0A7M5WUH4"/>
<evidence type="ECO:0000313" key="2">
    <source>
        <dbReference type="EnsemblMetazoa" id="CLYHEMP013358.2"/>
    </source>
</evidence>
<evidence type="ECO:0000256" key="1">
    <source>
        <dbReference type="SAM" id="MobiDB-lite"/>
    </source>
</evidence>
<dbReference type="Proteomes" id="UP000594262">
    <property type="component" value="Unplaced"/>
</dbReference>
<dbReference type="Pfam" id="PF15691">
    <property type="entry name" value="PPP1R32"/>
    <property type="match status" value="1"/>
</dbReference>
<dbReference type="PANTHER" id="PTHR34349:SF1">
    <property type="entry name" value="PROTEIN PHOSPHATASE 1 REGULATORY SUBUNIT 32"/>
    <property type="match status" value="1"/>
</dbReference>
<evidence type="ECO:0000313" key="3">
    <source>
        <dbReference type="Proteomes" id="UP000594262"/>
    </source>
</evidence>
<dbReference type="PANTHER" id="PTHR34349">
    <property type="entry name" value="PROTEIN PHOSPHATASE 1 REGULATORY SUBUNIT 32"/>
    <property type="match status" value="1"/>
</dbReference>
<feature type="region of interest" description="Disordered" evidence="1">
    <location>
        <begin position="366"/>
        <end position="389"/>
    </location>
</feature>
<dbReference type="InterPro" id="IPR031410">
    <property type="entry name" value="SAXO4"/>
</dbReference>
<dbReference type="OrthoDB" id="9980630at2759"/>
<protein>
    <submittedName>
        <fullName evidence="2">Uncharacterized protein</fullName>
    </submittedName>
</protein>
<organism evidence="2 3">
    <name type="scientific">Clytia hemisphaerica</name>
    <dbReference type="NCBI Taxonomy" id="252671"/>
    <lineage>
        <taxon>Eukaryota</taxon>
        <taxon>Metazoa</taxon>
        <taxon>Cnidaria</taxon>
        <taxon>Hydrozoa</taxon>
        <taxon>Hydroidolina</taxon>
        <taxon>Leptothecata</taxon>
        <taxon>Obeliida</taxon>
        <taxon>Clytiidae</taxon>
        <taxon>Clytia</taxon>
    </lineage>
</organism>
<dbReference type="EnsemblMetazoa" id="CLYHEMT013358.2">
    <property type="protein sequence ID" value="CLYHEMP013358.2"/>
    <property type="gene ID" value="CLYHEMG013358"/>
</dbReference>
<dbReference type="GO" id="GO:0019902">
    <property type="term" value="F:phosphatase binding"/>
    <property type="evidence" value="ECO:0007669"/>
    <property type="project" value="TreeGrafter"/>
</dbReference>